<dbReference type="InterPro" id="IPR045214">
    <property type="entry name" value="Surf1/Surf4"/>
</dbReference>
<dbReference type="CDD" id="cd06662">
    <property type="entry name" value="SURF1"/>
    <property type="match status" value="1"/>
</dbReference>
<comment type="caution">
    <text evidence="6">Lacks conserved residue(s) required for the propagation of feature annotation.</text>
</comment>
<keyword evidence="3 6" id="KW-0812">Transmembrane</keyword>
<evidence type="ECO:0000256" key="6">
    <source>
        <dbReference type="RuleBase" id="RU363076"/>
    </source>
</evidence>
<dbReference type="PANTHER" id="PTHR23427">
    <property type="entry name" value="SURFEIT LOCUS PROTEIN"/>
    <property type="match status" value="1"/>
</dbReference>
<evidence type="ECO:0000256" key="5">
    <source>
        <dbReference type="ARBA" id="ARBA00023136"/>
    </source>
</evidence>
<evidence type="ECO:0000313" key="8">
    <source>
        <dbReference type="Proteomes" id="UP001596364"/>
    </source>
</evidence>
<evidence type="ECO:0000256" key="2">
    <source>
        <dbReference type="ARBA" id="ARBA00007165"/>
    </source>
</evidence>
<sequence length="237" mass="26549">MLSFIRRLPPLATLVALSAFVITSSLGVWQWQRAGDKTARLAQIEQRAEASPLELFAAVQMGEQAVDFPLRVEGRFSADITLLVDNKLRDGMPGYEVVGLLDTDAGWLPVNWGWLKAGTARDALPDFHLPDGLITLNGRVGEPSLNSFIRETASGAQPGLVRVQQFDPVWIEQHYQLQVLPLMLYVTEPGELRRDWQPVVMPPEKHLAYAIQWFGIALAILIIFFFAVRRTLSNESE</sequence>
<evidence type="ECO:0000256" key="3">
    <source>
        <dbReference type="ARBA" id="ARBA00022692"/>
    </source>
</evidence>
<keyword evidence="8" id="KW-1185">Reference proteome</keyword>
<dbReference type="Proteomes" id="UP001596364">
    <property type="component" value="Unassembled WGS sequence"/>
</dbReference>
<dbReference type="InterPro" id="IPR002994">
    <property type="entry name" value="Surf1/Shy1"/>
</dbReference>
<dbReference type="Pfam" id="PF02104">
    <property type="entry name" value="SURF1"/>
    <property type="match status" value="1"/>
</dbReference>
<comment type="similarity">
    <text evidence="2 6">Belongs to the SURF1 family.</text>
</comment>
<keyword evidence="4 6" id="KW-1133">Transmembrane helix</keyword>
<keyword evidence="5 6" id="KW-0472">Membrane</keyword>
<feature type="transmembrane region" description="Helical" evidence="6">
    <location>
        <begin position="207"/>
        <end position="228"/>
    </location>
</feature>
<keyword evidence="6" id="KW-1003">Cell membrane</keyword>
<gene>
    <name evidence="7" type="ORF">ACFP85_00270</name>
</gene>
<evidence type="ECO:0000256" key="4">
    <source>
        <dbReference type="ARBA" id="ARBA00022989"/>
    </source>
</evidence>
<reference evidence="8" key="1">
    <citation type="journal article" date="2019" name="Int. J. Syst. Evol. Microbiol.">
        <title>The Global Catalogue of Microorganisms (GCM) 10K type strain sequencing project: providing services to taxonomists for standard genome sequencing and annotation.</title>
        <authorList>
            <consortium name="The Broad Institute Genomics Platform"/>
            <consortium name="The Broad Institute Genome Sequencing Center for Infectious Disease"/>
            <person name="Wu L."/>
            <person name="Ma J."/>
        </authorList>
    </citation>
    <scope>NUCLEOTIDE SEQUENCE [LARGE SCALE GENOMIC DNA]</scope>
    <source>
        <strain evidence="8">CGMCC 1.16031</strain>
    </source>
</reference>
<evidence type="ECO:0000313" key="7">
    <source>
        <dbReference type="EMBL" id="MFC6438594.1"/>
    </source>
</evidence>
<protein>
    <recommendedName>
        <fullName evidence="6">SURF1-like protein</fullName>
    </recommendedName>
</protein>
<organism evidence="7 8">
    <name type="scientific">Pseudobowmanella zhangzhouensis</name>
    <dbReference type="NCBI Taxonomy" id="1537679"/>
    <lineage>
        <taxon>Bacteria</taxon>
        <taxon>Pseudomonadati</taxon>
        <taxon>Pseudomonadota</taxon>
        <taxon>Gammaproteobacteria</taxon>
        <taxon>Alteromonadales</taxon>
        <taxon>Alteromonadaceae</taxon>
    </lineage>
</organism>
<comment type="subcellular location">
    <subcellularLocation>
        <location evidence="6">Cell membrane</location>
        <topology evidence="6">Multi-pass membrane protein</topology>
    </subcellularLocation>
    <subcellularLocation>
        <location evidence="1">Membrane</location>
    </subcellularLocation>
</comment>
<dbReference type="RefSeq" id="WP_131259513.1">
    <property type="nucleotide sequence ID" value="NZ_JBHSUS010000001.1"/>
</dbReference>
<dbReference type="PROSITE" id="PS50895">
    <property type="entry name" value="SURF1"/>
    <property type="match status" value="1"/>
</dbReference>
<accession>A0ABW1XEY6</accession>
<name>A0ABW1XEY6_9ALTE</name>
<evidence type="ECO:0000256" key="1">
    <source>
        <dbReference type="ARBA" id="ARBA00004370"/>
    </source>
</evidence>
<dbReference type="EMBL" id="JBHSUS010000001">
    <property type="protein sequence ID" value="MFC6438594.1"/>
    <property type="molecule type" value="Genomic_DNA"/>
</dbReference>
<comment type="caution">
    <text evidence="7">The sequence shown here is derived from an EMBL/GenBank/DDBJ whole genome shotgun (WGS) entry which is preliminary data.</text>
</comment>
<proteinExistence type="inferred from homology"/>
<dbReference type="PANTHER" id="PTHR23427:SF2">
    <property type="entry name" value="SURFEIT LOCUS PROTEIN 1"/>
    <property type="match status" value="1"/>
</dbReference>